<reference evidence="2" key="1">
    <citation type="submission" date="2021-02" db="EMBL/GenBank/DDBJ databases">
        <authorList>
            <person name="Nowell W R."/>
        </authorList>
    </citation>
    <scope>NUCLEOTIDE SEQUENCE</scope>
    <source>
        <strain evidence="2">Ploen Becks lab</strain>
    </source>
</reference>
<sequence>MSLVASRGINKRSGINLEAENYDDISLIEAIKENNLNIKIPLQTKKRLIRSLLDKNIKILENDSNSTGLEEIKDSASVSESFQSFQEQLDRIEQKFNQISEQEVALSSIGKIAAILFWDTKFKLNMDGMEKTIAIISITIICFFFLDLVIFLVDKFSQFD</sequence>
<comment type="caution">
    <text evidence="2">The sequence shown here is derived from an EMBL/GenBank/DDBJ whole genome shotgun (WGS) entry which is preliminary data.</text>
</comment>
<proteinExistence type="predicted"/>
<name>A0A814AVG0_9BILA</name>
<evidence type="ECO:0000256" key="1">
    <source>
        <dbReference type="SAM" id="Phobius"/>
    </source>
</evidence>
<keyword evidence="1" id="KW-0472">Membrane</keyword>
<feature type="transmembrane region" description="Helical" evidence="1">
    <location>
        <begin position="133"/>
        <end position="153"/>
    </location>
</feature>
<dbReference type="AlphaFoldDB" id="A0A814AVG0"/>
<dbReference type="Proteomes" id="UP000663879">
    <property type="component" value="Unassembled WGS sequence"/>
</dbReference>
<protein>
    <submittedName>
        <fullName evidence="2">Uncharacterized protein</fullName>
    </submittedName>
</protein>
<evidence type="ECO:0000313" key="2">
    <source>
        <dbReference type="EMBL" id="CAF0919001.1"/>
    </source>
</evidence>
<keyword evidence="1" id="KW-0812">Transmembrane</keyword>
<gene>
    <name evidence="2" type="ORF">OXX778_LOCUS12286</name>
</gene>
<keyword evidence="1" id="KW-1133">Transmembrane helix</keyword>
<evidence type="ECO:0000313" key="3">
    <source>
        <dbReference type="Proteomes" id="UP000663879"/>
    </source>
</evidence>
<organism evidence="2 3">
    <name type="scientific">Brachionus calyciflorus</name>
    <dbReference type="NCBI Taxonomy" id="104777"/>
    <lineage>
        <taxon>Eukaryota</taxon>
        <taxon>Metazoa</taxon>
        <taxon>Spiralia</taxon>
        <taxon>Gnathifera</taxon>
        <taxon>Rotifera</taxon>
        <taxon>Eurotatoria</taxon>
        <taxon>Monogononta</taxon>
        <taxon>Pseudotrocha</taxon>
        <taxon>Ploima</taxon>
        <taxon>Brachionidae</taxon>
        <taxon>Brachionus</taxon>
    </lineage>
</organism>
<accession>A0A814AVG0</accession>
<keyword evidence="3" id="KW-1185">Reference proteome</keyword>
<dbReference type="EMBL" id="CAJNOC010002203">
    <property type="protein sequence ID" value="CAF0919001.1"/>
    <property type="molecule type" value="Genomic_DNA"/>
</dbReference>